<evidence type="ECO:0000313" key="14">
    <source>
        <dbReference type="EMBL" id="QJD28843.1"/>
    </source>
</evidence>
<comment type="subcellular location">
    <subcellularLocation>
        <location evidence="1 10">Cytoplasm</location>
    </subcellularLocation>
</comment>
<dbReference type="SMART" id="SM00480">
    <property type="entry name" value="POL3Bc"/>
    <property type="match status" value="1"/>
</dbReference>
<dbReference type="GO" id="GO:0006271">
    <property type="term" value="P:DNA strand elongation involved in DNA replication"/>
    <property type="evidence" value="ECO:0007669"/>
    <property type="project" value="TreeGrafter"/>
</dbReference>
<dbReference type="GO" id="GO:0003677">
    <property type="term" value="F:DNA binding"/>
    <property type="evidence" value="ECO:0007669"/>
    <property type="project" value="UniProtKB-UniRule"/>
</dbReference>
<dbReference type="InterPro" id="IPR001001">
    <property type="entry name" value="DNA_polIII_beta"/>
</dbReference>
<evidence type="ECO:0000256" key="7">
    <source>
        <dbReference type="ARBA" id="ARBA00022705"/>
    </source>
</evidence>
<accession>A0A858Q4W4</accession>
<dbReference type="InterPro" id="IPR022635">
    <property type="entry name" value="DNA_polIII_beta_C"/>
</dbReference>
<keyword evidence="15" id="KW-1185">Reference proteome</keyword>
<keyword evidence="8 10" id="KW-0239">DNA-directed DNA polymerase</keyword>
<dbReference type="Pfam" id="PF00712">
    <property type="entry name" value="DNA_pol3_beta"/>
    <property type="match status" value="1"/>
</dbReference>
<dbReference type="EMBL" id="CP046565">
    <property type="protein sequence ID" value="QJD28843.1"/>
    <property type="molecule type" value="Genomic_DNA"/>
</dbReference>
<dbReference type="GO" id="GO:0008408">
    <property type="term" value="F:3'-5' exonuclease activity"/>
    <property type="evidence" value="ECO:0007669"/>
    <property type="project" value="InterPro"/>
</dbReference>
<evidence type="ECO:0000256" key="2">
    <source>
        <dbReference type="ARBA" id="ARBA00010752"/>
    </source>
</evidence>
<evidence type="ECO:0000256" key="5">
    <source>
        <dbReference type="ARBA" id="ARBA00022679"/>
    </source>
</evidence>
<evidence type="ECO:0000256" key="4">
    <source>
        <dbReference type="ARBA" id="ARBA00022490"/>
    </source>
</evidence>
<dbReference type="PANTHER" id="PTHR30478:SF0">
    <property type="entry name" value="BETA SLIDING CLAMP"/>
    <property type="match status" value="1"/>
</dbReference>
<evidence type="ECO:0000256" key="8">
    <source>
        <dbReference type="ARBA" id="ARBA00022932"/>
    </source>
</evidence>
<protein>
    <recommendedName>
        <fullName evidence="3 10">Beta sliding clamp</fullName>
    </recommendedName>
</protein>
<dbReference type="GO" id="GO:0009360">
    <property type="term" value="C:DNA polymerase III complex"/>
    <property type="evidence" value="ECO:0007669"/>
    <property type="project" value="InterPro"/>
</dbReference>
<feature type="domain" description="DNA polymerase III beta sliding clamp N-terminal" evidence="11">
    <location>
        <begin position="1"/>
        <end position="118"/>
    </location>
</feature>
<evidence type="ECO:0000313" key="15">
    <source>
        <dbReference type="Proteomes" id="UP000503004"/>
    </source>
</evidence>
<comment type="function">
    <text evidence="10">Confers DNA tethering and processivity to DNA polymerases and other proteins. Acts as a clamp, forming a ring around DNA (a reaction catalyzed by the clamp-loading complex) which diffuses in an ATP-independent manner freely and bidirectionally along dsDNA. Initially characterized for its ability to contact the catalytic subunit of DNA polymerase III (Pol III), a complex, multichain enzyme responsible for most of the replicative synthesis in bacteria; Pol III exhibits 3'-5' exonuclease proofreading activity. The beta chain is required for initiation of replication as well as for processivity of DNA replication.</text>
</comment>
<dbReference type="Gene3D" id="3.70.10.10">
    <property type="match status" value="1"/>
</dbReference>
<sequence length="366" mass="40460">MKFRILREDLLLPLQQIIGVIERRQTLPILANVLIEVGSGRVELTGTDLEVQLIASSAADGGEAGRFTVPARKLMDICRLLPEGSELGFEVKPERVLLQCGKSRFALGALPAENYPNFEHGDPEVEFGCEAQVLRRAIEKTAFAMAQQDVRYYLNGLLVEIRQGRIRTVASDGHRLALFEESVEGIRDVARQIIMPRKGVLELGRLLAHVEETARVQISANNVRVAFAAFSFAAKLVEGRYPDYERVIPKAASRIVVVDRFELRSALTRVAVLSNEKFKGVSLEVGEGAVRLRAQNPEHEEAEDEVSAEVSGDPFSVGFNATYLLDAINAVASDSVRMSFTDANGSCLIEDLSDARHRFVVMPMRL</sequence>
<evidence type="ECO:0000259" key="11">
    <source>
        <dbReference type="Pfam" id="PF00712"/>
    </source>
</evidence>
<gene>
    <name evidence="14" type="primary">dnaN</name>
    <name evidence="14" type="ORF">GNH96_01940</name>
</gene>
<dbReference type="AlphaFoldDB" id="A0A858Q4W4"/>
<proteinExistence type="inferred from homology"/>
<feature type="domain" description="DNA polymerase III beta sliding clamp C-terminal" evidence="13">
    <location>
        <begin position="246"/>
        <end position="365"/>
    </location>
</feature>
<dbReference type="InterPro" id="IPR046938">
    <property type="entry name" value="DNA_clamp_sf"/>
</dbReference>
<comment type="similarity">
    <text evidence="2 10">Belongs to the beta sliding clamp family.</text>
</comment>
<evidence type="ECO:0000256" key="1">
    <source>
        <dbReference type="ARBA" id="ARBA00004496"/>
    </source>
</evidence>
<dbReference type="RefSeq" id="WP_169601778.1">
    <property type="nucleotide sequence ID" value="NZ_CP046565.1"/>
</dbReference>
<evidence type="ECO:0000259" key="13">
    <source>
        <dbReference type="Pfam" id="PF02768"/>
    </source>
</evidence>
<dbReference type="KEGG" id="metu:GNH96_01940"/>
<name>A0A858Q4W4_9GAMM</name>
<keyword evidence="7 10" id="KW-0235">DNA replication</keyword>
<feature type="domain" description="DNA polymerase III beta sliding clamp central" evidence="12">
    <location>
        <begin position="131"/>
        <end position="243"/>
    </location>
</feature>
<dbReference type="PANTHER" id="PTHR30478">
    <property type="entry name" value="DNA POLYMERASE III SUBUNIT BETA"/>
    <property type="match status" value="1"/>
</dbReference>
<dbReference type="NCBIfam" id="TIGR00663">
    <property type="entry name" value="dnan"/>
    <property type="match status" value="1"/>
</dbReference>
<dbReference type="Gene3D" id="3.10.150.10">
    <property type="entry name" value="DNA Polymerase III, subunit A, domain 2"/>
    <property type="match status" value="1"/>
</dbReference>
<dbReference type="Proteomes" id="UP000503004">
    <property type="component" value="Chromosome"/>
</dbReference>
<evidence type="ECO:0000256" key="10">
    <source>
        <dbReference type="PIRNR" id="PIRNR000804"/>
    </source>
</evidence>
<reference evidence="15" key="1">
    <citation type="submission" date="2019-12" db="EMBL/GenBank/DDBJ databases">
        <authorList>
            <person name="Awala S.I."/>
            <person name="Rhee S.K."/>
        </authorList>
    </citation>
    <scope>NUCLEOTIDE SEQUENCE [LARGE SCALE GENOMIC DNA]</scope>
    <source>
        <strain evidence="15">IM1</strain>
    </source>
</reference>
<keyword evidence="4 10" id="KW-0963">Cytoplasm</keyword>
<keyword evidence="9" id="KW-0238">DNA-binding</keyword>
<evidence type="ECO:0000256" key="6">
    <source>
        <dbReference type="ARBA" id="ARBA00022695"/>
    </source>
</evidence>
<evidence type="ECO:0000256" key="3">
    <source>
        <dbReference type="ARBA" id="ARBA00021035"/>
    </source>
</evidence>
<dbReference type="InterPro" id="IPR022634">
    <property type="entry name" value="DNA_polIII_beta_N"/>
</dbReference>
<dbReference type="PIRSF" id="PIRSF000804">
    <property type="entry name" value="DNA_pol_III_b"/>
    <property type="match status" value="1"/>
</dbReference>
<organism evidence="14 15">
    <name type="scientific">Methylococcus geothermalis</name>
    <dbReference type="NCBI Taxonomy" id="2681310"/>
    <lineage>
        <taxon>Bacteria</taxon>
        <taxon>Pseudomonadati</taxon>
        <taxon>Pseudomonadota</taxon>
        <taxon>Gammaproteobacteria</taxon>
        <taxon>Methylococcales</taxon>
        <taxon>Methylococcaceae</taxon>
        <taxon>Methylococcus</taxon>
    </lineage>
</organism>
<dbReference type="InterPro" id="IPR022637">
    <property type="entry name" value="DNA_polIII_beta_cen"/>
</dbReference>
<evidence type="ECO:0000259" key="12">
    <source>
        <dbReference type="Pfam" id="PF02767"/>
    </source>
</evidence>
<dbReference type="Pfam" id="PF02768">
    <property type="entry name" value="DNA_pol3_beta_3"/>
    <property type="match status" value="1"/>
</dbReference>
<comment type="subunit">
    <text evidence="10">Forms a ring-shaped head-to-tail homodimer around DNA.</text>
</comment>
<dbReference type="Pfam" id="PF02767">
    <property type="entry name" value="DNA_pol3_beta_2"/>
    <property type="match status" value="1"/>
</dbReference>
<keyword evidence="6 10" id="KW-0548">Nucleotidyltransferase</keyword>
<dbReference type="SUPFAM" id="SSF55979">
    <property type="entry name" value="DNA clamp"/>
    <property type="match status" value="3"/>
</dbReference>
<dbReference type="GO" id="GO:0003887">
    <property type="term" value="F:DNA-directed DNA polymerase activity"/>
    <property type="evidence" value="ECO:0007669"/>
    <property type="project" value="UniProtKB-UniRule"/>
</dbReference>
<evidence type="ECO:0000256" key="9">
    <source>
        <dbReference type="ARBA" id="ARBA00023125"/>
    </source>
</evidence>
<dbReference type="GO" id="GO:0005737">
    <property type="term" value="C:cytoplasm"/>
    <property type="evidence" value="ECO:0007669"/>
    <property type="project" value="UniProtKB-SubCell"/>
</dbReference>
<keyword evidence="5 10" id="KW-0808">Transferase</keyword>
<dbReference type="CDD" id="cd00140">
    <property type="entry name" value="beta_clamp"/>
    <property type="match status" value="1"/>
</dbReference>